<evidence type="ECO:0000259" key="1">
    <source>
        <dbReference type="Pfam" id="PF24740"/>
    </source>
</evidence>
<name>A0ABP6ZIS9_9ACTN</name>
<evidence type="ECO:0000313" key="3">
    <source>
        <dbReference type="Proteomes" id="UP001501490"/>
    </source>
</evidence>
<comment type="caution">
    <text evidence="2">The sequence shown here is derived from an EMBL/GenBank/DDBJ whole genome shotgun (WGS) entry which is preliminary data.</text>
</comment>
<dbReference type="EMBL" id="BAABAB010000006">
    <property type="protein sequence ID" value="GAA3610290.1"/>
    <property type="molecule type" value="Genomic_DNA"/>
</dbReference>
<gene>
    <name evidence="2" type="ORF">GCM10022236_09950</name>
</gene>
<keyword evidence="3" id="KW-1185">Reference proteome</keyword>
<evidence type="ECO:0000313" key="2">
    <source>
        <dbReference type="EMBL" id="GAA3610290.1"/>
    </source>
</evidence>
<organism evidence="2 3">
    <name type="scientific">Microlunatus ginsengisoli</name>
    <dbReference type="NCBI Taxonomy" id="363863"/>
    <lineage>
        <taxon>Bacteria</taxon>
        <taxon>Bacillati</taxon>
        <taxon>Actinomycetota</taxon>
        <taxon>Actinomycetes</taxon>
        <taxon>Propionibacteriales</taxon>
        <taxon>Propionibacteriaceae</taxon>
        <taxon>Microlunatus</taxon>
    </lineage>
</organism>
<protein>
    <recommendedName>
        <fullName evidence="1">DUF7691 domain-containing protein</fullName>
    </recommendedName>
</protein>
<reference evidence="3" key="1">
    <citation type="journal article" date="2019" name="Int. J. Syst. Evol. Microbiol.">
        <title>The Global Catalogue of Microorganisms (GCM) 10K type strain sequencing project: providing services to taxonomists for standard genome sequencing and annotation.</title>
        <authorList>
            <consortium name="The Broad Institute Genomics Platform"/>
            <consortium name="The Broad Institute Genome Sequencing Center for Infectious Disease"/>
            <person name="Wu L."/>
            <person name="Ma J."/>
        </authorList>
    </citation>
    <scope>NUCLEOTIDE SEQUENCE [LARGE SCALE GENOMIC DNA]</scope>
    <source>
        <strain evidence="3">JCM 16929</strain>
    </source>
</reference>
<dbReference type="Pfam" id="PF24740">
    <property type="entry name" value="DUF7691"/>
    <property type="match status" value="1"/>
</dbReference>
<proteinExistence type="predicted"/>
<sequence>MGELRLYAIGIDEVRGMVGADEGYAAQLREIAHRALAPEPVGARSGGLLSRLGPIFRRVPASPVVSPTDPEPHDVEALLAGAYVPPDRVGAAWRVLETLVQGVAWGSTKLDLTGAEMDVLDFALARGGVSAAVGLHHLLSSTTSVALLPVTGLTVGWHPFDKALMMASAYRGAMAELETADHRELIAALVVWLDGFVPWAEVAQQLRRPVPDLVGFYAG</sequence>
<feature type="domain" description="DUF7691" evidence="1">
    <location>
        <begin position="2"/>
        <end position="217"/>
    </location>
</feature>
<dbReference type="InterPro" id="IPR056108">
    <property type="entry name" value="DUF7691"/>
</dbReference>
<accession>A0ABP6ZIS9</accession>
<dbReference type="RefSeq" id="WP_344801985.1">
    <property type="nucleotide sequence ID" value="NZ_BAABAB010000006.1"/>
</dbReference>
<dbReference type="Proteomes" id="UP001501490">
    <property type="component" value="Unassembled WGS sequence"/>
</dbReference>